<dbReference type="PATRIC" id="fig|1048834.4.peg.1292"/>
<evidence type="ECO:0000313" key="2">
    <source>
        <dbReference type="Proteomes" id="UP000000292"/>
    </source>
</evidence>
<reference evidence="2" key="2">
    <citation type="submission" date="2011-06" db="EMBL/GenBank/DDBJ databases">
        <title>The complete genome sequence of Alicyclobacillus acidocaldarius sp. Tc-4-1.</title>
        <authorList>
            <person name="Chen Y."/>
            <person name="He Y."/>
            <person name="Dong Z."/>
            <person name="Hu S."/>
        </authorList>
    </citation>
    <scope>NUCLEOTIDE SEQUENCE [LARGE SCALE GENOMIC DNA]</scope>
    <source>
        <strain evidence="2">Tc-4-1</strain>
    </source>
</reference>
<accession>F8II04</accession>
<proteinExistence type="predicted"/>
<gene>
    <name evidence="1" type="ordered locus">TC41_1357</name>
</gene>
<organism evidence="1 2">
    <name type="scientific">Alicyclobacillus acidocaldarius (strain Tc-4-1)</name>
    <name type="common">Bacillus acidocaldarius</name>
    <dbReference type="NCBI Taxonomy" id="1048834"/>
    <lineage>
        <taxon>Bacteria</taxon>
        <taxon>Bacillati</taxon>
        <taxon>Bacillota</taxon>
        <taxon>Bacilli</taxon>
        <taxon>Bacillales</taxon>
        <taxon>Alicyclobacillaceae</taxon>
        <taxon>Alicyclobacillus</taxon>
    </lineage>
</organism>
<sequence>MCRESARFAVQNLPGKRGKPMATNNFNIANSIRQLHLGEVVTVFTTAGGTGGGGYTGAIVGVDSNNLYLLLAPASAPSGATGTFGTAGSGTTFGALATIPLGQITSIIQNDL</sequence>
<dbReference type="HOGENOM" id="CLU_2140565_0_0_9"/>
<reference evidence="1 2" key="1">
    <citation type="journal article" date="2011" name="J. Bacteriol.">
        <title>Complete Genome Sequence of Alicyclobacillus acidocaldarius Strain Tc-4-1.</title>
        <authorList>
            <person name="Chen Y."/>
            <person name="He Y."/>
            <person name="Zhang B."/>
            <person name="Yang J."/>
            <person name="Li W."/>
            <person name="Dong Z."/>
            <person name="Hu S."/>
        </authorList>
    </citation>
    <scope>NUCLEOTIDE SEQUENCE [LARGE SCALE GENOMIC DNA]</scope>
    <source>
        <strain evidence="1 2">Tc-4-1</strain>
    </source>
</reference>
<dbReference type="AlphaFoldDB" id="F8II04"/>
<dbReference type="KEGG" id="aad:TC41_1357"/>
<name>F8II04_ALIAT</name>
<dbReference type="EMBL" id="CP002902">
    <property type="protein sequence ID" value="AEJ43294.1"/>
    <property type="molecule type" value="Genomic_DNA"/>
</dbReference>
<protein>
    <submittedName>
        <fullName evidence="1">Uncharacterized protein</fullName>
    </submittedName>
</protein>
<evidence type="ECO:0000313" key="1">
    <source>
        <dbReference type="EMBL" id="AEJ43294.1"/>
    </source>
</evidence>
<dbReference type="Proteomes" id="UP000000292">
    <property type="component" value="Chromosome"/>
</dbReference>